<dbReference type="PANTHER" id="PTHR11552:SF147">
    <property type="entry name" value="CHOLINE DEHYDROGENASE, MITOCHONDRIAL"/>
    <property type="match status" value="1"/>
</dbReference>
<dbReference type="SUPFAM" id="SSF51905">
    <property type="entry name" value="FAD/NAD(P)-binding domain"/>
    <property type="match status" value="1"/>
</dbReference>
<comment type="cofactor">
    <cofactor evidence="1">
        <name>FAD</name>
        <dbReference type="ChEBI" id="CHEBI:57692"/>
    </cofactor>
</comment>
<dbReference type="InterPro" id="IPR000172">
    <property type="entry name" value="GMC_OxRdtase_N"/>
</dbReference>
<dbReference type="PROSITE" id="PS00624">
    <property type="entry name" value="GMC_OXRED_2"/>
    <property type="match status" value="1"/>
</dbReference>
<evidence type="ECO:0000256" key="2">
    <source>
        <dbReference type="ARBA" id="ARBA00010790"/>
    </source>
</evidence>
<evidence type="ECO:0000256" key="4">
    <source>
        <dbReference type="ARBA" id="ARBA00022827"/>
    </source>
</evidence>
<feature type="non-terminal residue" evidence="6">
    <location>
        <position position="327"/>
    </location>
</feature>
<evidence type="ECO:0000259" key="5">
    <source>
        <dbReference type="PROSITE" id="PS00624"/>
    </source>
</evidence>
<proteinExistence type="inferred from homology"/>
<dbReference type="Pfam" id="PF00732">
    <property type="entry name" value="GMC_oxred_N"/>
    <property type="match status" value="1"/>
</dbReference>
<evidence type="ECO:0000256" key="1">
    <source>
        <dbReference type="ARBA" id="ARBA00001974"/>
    </source>
</evidence>
<protein>
    <recommendedName>
        <fullName evidence="5">Glucose-methanol-choline oxidoreductase N-terminal domain-containing protein</fullName>
    </recommendedName>
</protein>
<dbReference type="EMBL" id="BRYB01000687">
    <property type="protein sequence ID" value="GMI35400.1"/>
    <property type="molecule type" value="Genomic_DNA"/>
</dbReference>
<organism evidence="6 7">
    <name type="scientific">Tetraparma gracilis</name>
    <dbReference type="NCBI Taxonomy" id="2962635"/>
    <lineage>
        <taxon>Eukaryota</taxon>
        <taxon>Sar</taxon>
        <taxon>Stramenopiles</taxon>
        <taxon>Ochrophyta</taxon>
        <taxon>Bolidophyceae</taxon>
        <taxon>Parmales</taxon>
        <taxon>Triparmaceae</taxon>
        <taxon>Tetraparma</taxon>
    </lineage>
</organism>
<evidence type="ECO:0000256" key="3">
    <source>
        <dbReference type="ARBA" id="ARBA00022630"/>
    </source>
</evidence>
<dbReference type="Gene3D" id="3.50.50.60">
    <property type="entry name" value="FAD/NAD(P)-binding domain"/>
    <property type="match status" value="1"/>
</dbReference>
<keyword evidence="4" id="KW-0274">FAD</keyword>
<sequence length="327" mass="35445">MPPFDFVIVGSGTAGSRLASRLSSFASVLLLESGTFSALPSTPWLHVPLGYLHTMTNPRTSWNYSTNVHDKEIHYPRGRVTGGSSSINGMIYQLGNSGDFSEWASASKSANFSASAMTAAYSSLDTAGWPAVPQRLRWDVLDSFADAVQKARPSAVRTDRMVSSEEEVCGYFVVNQKEGVRVSSYNAFIDDSRFRFSSATEKVFAKPHGKLTVRTQCLVKNLLFDETAEEPKCVGVEYYDEDGQGNVADAGKTTKVYHEGKGGTILCAGSIGSPQILNVSGIGDFDHLSSLAKPPEKLRHHSPGVGANLHDHLQLRSVYRLGEDAVT</sequence>
<evidence type="ECO:0000313" key="6">
    <source>
        <dbReference type="EMBL" id="GMI35400.1"/>
    </source>
</evidence>
<dbReference type="Proteomes" id="UP001165060">
    <property type="component" value="Unassembled WGS sequence"/>
</dbReference>
<dbReference type="PANTHER" id="PTHR11552">
    <property type="entry name" value="GLUCOSE-METHANOL-CHOLINE GMC OXIDOREDUCTASE"/>
    <property type="match status" value="1"/>
</dbReference>
<dbReference type="InterPro" id="IPR036188">
    <property type="entry name" value="FAD/NAD-bd_sf"/>
</dbReference>
<gene>
    <name evidence="6" type="ORF">TeGR_g15206</name>
</gene>
<dbReference type="Gene3D" id="3.30.560.10">
    <property type="entry name" value="Glucose Oxidase, domain 3"/>
    <property type="match status" value="1"/>
</dbReference>
<evidence type="ECO:0000313" key="7">
    <source>
        <dbReference type="Proteomes" id="UP001165060"/>
    </source>
</evidence>
<reference evidence="6 7" key="1">
    <citation type="journal article" date="2023" name="Commun. Biol.">
        <title>Genome analysis of Parmales, the sister group of diatoms, reveals the evolutionary specialization of diatoms from phago-mixotrophs to photoautotrophs.</title>
        <authorList>
            <person name="Ban H."/>
            <person name="Sato S."/>
            <person name="Yoshikawa S."/>
            <person name="Yamada K."/>
            <person name="Nakamura Y."/>
            <person name="Ichinomiya M."/>
            <person name="Sato N."/>
            <person name="Blanc-Mathieu R."/>
            <person name="Endo H."/>
            <person name="Kuwata A."/>
            <person name="Ogata H."/>
        </authorList>
    </citation>
    <scope>NUCLEOTIDE SEQUENCE [LARGE SCALE GENOMIC DNA]</scope>
</reference>
<comment type="caution">
    <text evidence="6">The sequence shown here is derived from an EMBL/GenBank/DDBJ whole genome shotgun (WGS) entry which is preliminary data.</text>
</comment>
<dbReference type="InterPro" id="IPR012132">
    <property type="entry name" value="GMC_OxRdtase"/>
</dbReference>
<keyword evidence="3" id="KW-0285">Flavoprotein</keyword>
<accession>A0ABQ6MX62</accession>
<comment type="similarity">
    <text evidence="2">Belongs to the GMC oxidoreductase family.</text>
</comment>
<keyword evidence="7" id="KW-1185">Reference proteome</keyword>
<name>A0ABQ6MX62_9STRA</name>
<feature type="domain" description="Glucose-methanol-choline oxidoreductase N-terminal" evidence="5">
    <location>
        <begin position="269"/>
        <end position="283"/>
    </location>
</feature>